<dbReference type="OrthoDB" id="117810at2"/>
<dbReference type="SUPFAM" id="SSF101874">
    <property type="entry name" value="YceI-like"/>
    <property type="match status" value="1"/>
</dbReference>
<dbReference type="AlphaFoldDB" id="A0A0G3HIS9"/>
<evidence type="ECO:0000313" key="3">
    <source>
        <dbReference type="EMBL" id="AKK11067.1"/>
    </source>
</evidence>
<accession>A0A0G3HIS9</accession>
<dbReference type="PANTHER" id="PTHR34406:SF1">
    <property type="entry name" value="PROTEIN YCEI"/>
    <property type="match status" value="1"/>
</dbReference>
<name>A0A0G3HIS9_9CORY</name>
<proteinExistence type="inferred from homology"/>
<evidence type="ECO:0000259" key="2">
    <source>
        <dbReference type="SMART" id="SM00867"/>
    </source>
</evidence>
<feature type="domain" description="Lipid/polyisoprenoid-binding YceI-like" evidence="2">
    <location>
        <begin position="58"/>
        <end position="229"/>
    </location>
</feature>
<reference evidence="3 4" key="1">
    <citation type="journal article" date="2015" name="Genome Announc.">
        <title>Virulence Factor Genes Detected in the Complete Genome Sequence of Corynebacterium uterequi DSM 45634, Isolated from the Uterus of a Maiden Mare.</title>
        <authorList>
            <person name="Ruckert C."/>
            <person name="Kriete M."/>
            <person name="Jaenicke S."/>
            <person name="Winkler A."/>
            <person name="Tauch A."/>
        </authorList>
    </citation>
    <scope>NUCLEOTIDE SEQUENCE [LARGE SCALE GENOMIC DNA]</scope>
    <source>
        <strain evidence="3 4">DSM 45634</strain>
    </source>
</reference>
<dbReference type="EMBL" id="CP011546">
    <property type="protein sequence ID" value="AKK11067.1"/>
    <property type="molecule type" value="Genomic_DNA"/>
</dbReference>
<dbReference type="KEGG" id="cut:CUTER_05350"/>
<dbReference type="PANTHER" id="PTHR34406">
    <property type="entry name" value="PROTEIN YCEI"/>
    <property type="match status" value="1"/>
</dbReference>
<dbReference type="SMART" id="SM00867">
    <property type="entry name" value="YceI"/>
    <property type="match status" value="1"/>
</dbReference>
<sequence length="231" mass="24325">MSKVNPKIVIGAVSVLIIALGLFAVVPVLWAAIASPGVQTGGLEAAKAKPATTAVDGSWVLDSGTPPNTSSVGFTFDELLPGDQRRTSGSTQDLQGHIEVAGGVVTEGEIVVDMTGIDSDREVRDVNVRRKLFETDQHPTASFTLTEPVDVSHVPEDATVAKVTLTGDLTIKGHTNEITGEFDALRDGDRIVVAGTPTINRNDFGVISPEMIAAKIADEGVLNIRLSFVKQ</sequence>
<evidence type="ECO:0000313" key="4">
    <source>
        <dbReference type="Proteomes" id="UP000035548"/>
    </source>
</evidence>
<dbReference type="Pfam" id="PF04264">
    <property type="entry name" value="YceI"/>
    <property type="match status" value="1"/>
</dbReference>
<dbReference type="InterPro" id="IPR007372">
    <property type="entry name" value="Lipid/polyisoprenoid-bd_YceI"/>
</dbReference>
<dbReference type="Proteomes" id="UP000035548">
    <property type="component" value="Chromosome"/>
</dbReference>
<dbReference type="Gene3D" id="2.40.128.110">
    <property type="entry name" value="Lipid/polyisoprenoid-binding, YceI-like"/>
    <property type="match status" value="1"/>
</dbReference>
<dbReference type="STRING" id="1072256.CUTER_05350"/>
<dbReference type="InterPro" id="IPR036761">
    <property type="entry name" value="TTHA0802/YceI-like_sf"/>
</dbReference>
<reference evidence="4" key="2">
    <citation type="submission" date="2015-05" db="EMBL/GenBank/DDBJ databases">
        <title>Complete genome sequence of Corynebacterium uterequi DSM 45634, isolated from the uterus of a maiden mare.</title>
        <authorList>
            <person name="Ruckert C."/>
            <person name="Albersmeier A."/>
            <person name="Winkler A."/>
            <person name="Tauch A."/>
        </authorList>
    </citation>
    <scope>NUCLEOTIDE SEQUENCE [LARGE SCALE GENOMIC DNA]</scope>
    <source>
        <strain evidence="4">DSM 45634</strain>
    </source>
</reference>
<protein>
    <recommendedName>
        <fullName evidence="2">Lipid/polyisoprenoid-binding YceI-like domain-containing protein</fullName>
    </recommendedName>
</protein>
<comment type="similarity">
    <text evidence="1">Belongs to the UPF0312 family.</text>
</comment>
<organism evidence="3 4">
    <name type="scientific">Corynebacterium uterequi</name>
    <dbReference type="NCBI Taxonomy" id="1072256"/>
    <lineage>
        <taxon>Bacteria</taxon>
        <taxon>Bacillati</taxon>
        <taxon>Actinomycetota</taxon>
        <taxon>Actinomycetes</taxon>
        <taxon>Mycobacteriales</taxon>
        <taxon>Corynebacteriaceae</taxon>
        <taxon>Corynebacterium</taxon>
    </lineage>
</organism>
<dbReference type="PATRIC" id="fig|1072256.5.peg.1057"/>
<dbReference type="RefSeq" id="WP_047259543.1">
    <property type="nucleotide sequence ID" value="NZ_CP011546.1"/>
</dbReference>
<keyword evidence="4" id="KW-1185">Reference proteome</keyword>
<gene>
    <name evidence="3" type="ORF">CUTER_05350</name>
</gene>
<evidence type="ECO:0000256" key="1">
    <source>
        <dbReference type="ARBA" id="ARBA00008812"/>
    </source>
</evidence>